<comment type="caution">
    <text evidence="2">The sequence shown here is derived from an EMBL/GenBank/DDBJ whole genome shotgun (WGS) entry which is preliminary data.</text>
</comment>
<gene>
    <name evidence="2" type="ORF">N789_11875</name>
</gene>
<dbReference type="PATRIC" id="fig|1121015.4.peg.1848"/>
<dbReference type="RefSeq" id="WP_026802628.1">
    <property type="nucleotide sequence ID" value="NZ_ATVD01000004.1"/>
</dbReference>
<feature type="compositionally biased region" description="Low complexity" evidence="1">
    <location>
        <begin position="67"/>
        <end position="80"/>
    </location>
</feature>
<sequence>MRKANPTWKKLKARLVSAWHVLRGRKPALGHSPFARSGSTLGETFPSSAWSATPMRNEWKTSQLHGSVTRSSPTSFRSSR</sequence>
<evidence type="ECO:0000313" key="2">
    <source>
        <dbReference type="EMBL" id="KFN42822.1"/>
    </source>
</evidence>
<accession>A0A091AUB6</accession>
<keyword evidence="3" id="KW-1185">Reference proteome</keyword>
<organism evidence="2 3">
    <name type="scientific">Arenimonas oryziterrae DSM 21050 = YC6267</name>
    <dbReference type="NCBI Taxonomy" id="1121015"/>
    <lineage>
        <taxon>Bacteria</taxon>
        <taxon>Pseudomonadati</taxon>
        <taxon>Pseudomonadota</taxon>
        <taxon>Gammaproteobacteria</taxon>
        <taxon>Lysobacterales</taxon>
        <taxon>Lysobacteraceae</taxon>
        <taxon>Arenimonas</taxon>
    </lineage>
</organism>
<reference evidence="2 3" key="1">
    <citation type="submission" date="2013-09" db="EMBL/GenBank/DDBJ databases">
        <title>Genome sequencing of Arenimonas oryziterrae.</title>
        <authorList>
            <person name="Chen F."/>
            <person name="Wang G."/>
        </authorList>
    </citation>
    <scope>NUCLEOTIDE SEQUENCE [LARGE SCALE GENOMIC DNA]</scope>
    <source>
        <strain evidence="2 3">YC6267</strain>
    </source>
</reference>
<dbReference type="STRING" id="1121015.GCA_000420545_02347"/>
<evidence type="ECO:0000256" key="1">
    <source>
        <dbReference type="SAM" id="MobiDB-lite"/>
    </source>
</evidence>
<dbReference type="Proteomes" id="UP000029385">
    <property type="component" value="Unassembled WGS sequence"/>
</dbReference>
<name>A0A091AUB6_9GAMM</name>
<protein>
    <submittedName>
        <fullName evidence="2">Uncharacterized protein</fullName>
    </submittedName>
</protein>
<evidence type="ECO:0000313" key="3">
    <source>
        <dbReference type="Proteomes" id="UP000029385"/>
    </source>
</evidence>
<dbReference type="AlphaFoldDB" id="A0A091AUB6"/>
<proteinExistence type="predicted"/>
<dbReference type="EMBL" id="AVCI01000007">
    <property type="protein sequence ID" value="KFN42822.1"/>
    <property type="molecule type" value="Genomic_DNA"/>
</dbReference>
<feature type="region of interest" description="Disordered" evidence="1">
    <location>
        <begin position="61"/>
        <end position="80"/>
    </location>
</feature>